<sequence>SCQRQKAPYQTYFKFASRFYTGYSTEFAKKSKQYTFTRNCFVRPEYNSSLKIVIKDHDNGAKSFKFRCTSCPASFKYPLFVCQDRFTVSLRMTRMIRFQNCAMR</sequence>
<dbReference type="EnsemblFungi" id="CPAR2_200510-T">
    <property type="protein sequence ID" value="CPAR2_200510-T-p1"/>
    <property type="gene ID" value="CPAR2_200510"/>
</dbReference>
<accession>A0AAJ8VWR3</accession>
<name>A0AAJ8VWR3_CANPC</name>
<protein>
    <submittedName>
        <fullName evidence="1">Uncharacterized protein</fullName>
    </submittedName>
</protein>
<dbReference type="AlphaFoldDB" id="A0AAJ8VWR3"/>
<reference evidence="1" key="1">
    <citation type="submission" date="2025-05" db="UniProtKB">
        <authorList>
            <consortium name="EnsemblFungi"/>
        </authorList>
    </citation>
    <scope>IDENTIFICATION</scope>
</reference>
<proteinExistence type="predicted"/>
<organism evidence="1">
    <name type="scientific">Candida parapsilosis (strain CDC 317 / ATCC MYA-4646)</name>
    <name type="common">Yeast</name>
    <name type="synonym">Monilia parapsilosis</name>
    <dbReference type="NCBI Taxonomy" id="578454"/>
    <lineage>
        <taxon>Eukaryota</taxon>
        <taxon>Fungi</taxon>
        <taxon>Dikarya</taxon>
        <taxon>Ascomycota</taxon>
        <taxon>Saccharomycotina</taxon>
        <taxon>Pichiomycetes</taxon>
        <taxon>Debaryomycetaceae</taxon>
        <taxon>Candida/Lodderomyces clade</taxon>
        <taxon>Candida</taxon>
    </lineage>
</organism>
<evidence type="ECO:0000313" key="1">
    <source>
        <dbReference type="EnsemblFungi" id="CPAR2_200510-T-p1"/>
    </source>
</evidence>